<protein>
    <recommendedName>
        <fullName evidence="3">DUF1329 domain-containing protein</fullName>
    </recommendedName>
</protein>
<dbReference type="AlphaFoldDB" id="S6AJ80"/>
<evidence type="ECO:0000313" key="2">
    <source>
        <dbReference type="Proteomes" id="UP000015503"/>
    </source>
</evidence>
<gene>
    <name evidence="1" type="ORF">PCA10_27630</name>
</gene>
<keyword evidence="2" id="KW-1185">Reference proteome</keyword>
<dbReference type="KEGG" id="pre:PCA10_27630"/>
<dbReference type="Pfam" id="PF07044">
    <property type="entry name" value="DUF1329"/>
    <property type="match status" value="1"/>
</dbReference>
<sequence length="382" mass="43612">MDPFANEQPILKITSDNLTQYADKLDEGTKELFQRYPASFRVDVYPSHRTACYPQWVYDNTIKNVRNPKLVGGAPGLLNAHAQIPFPIPKNGYEAMWNQSVRVDVPYVKGDQETWLVDAAGNVTLTSINRVEQSKPYWDNERQAVPDEQPYWTLISTTVAPASSAGVKQLRHNFLDTEHRDPMAWSYVPGQRRVRLSPEFKYDTVSTSSGGVLLFDEISGFDGKMDKFDFVLKGKREMYIPANAYKFNGASSELVNTPNHANPDYLRFELRRVWVVEAHLKPGERHVQKTKMFYLDEDSWSVAIYNAFDNTGAIQKVTYYPGFQEYDKPQYRTAPNVLYDLTKRVYTHGARMGAEKSSGFYRVARYPSTYFSPGSLAGTGIR</sequence>
<dbReference type="Proteomes" id="UP000015503">
    <property type="component" value="Chromosome"/>
</dbReference>
<name>S6AJ80_METRE</name>
<dbReference type="Gene3D" id="2.50.20.10">
    <property type="entry name" value="Lipoprotein localisation LolA/LolB/LppX"/>
    <property type="match status" value="1"/>
</dbReference>
<reference evidence="1 2" key="1">
    <citation type="journal article" date="2013" name="Genome Announc.">
        <title>Complete Genome Sequence of the Carbazole Degrader Pseudomonas resinovorans Strain CA10 (NBRC 106553).</title>
        <authorList>
            <person name="Shintani M."/>
            <person name="Hosoyama A."/>
            <person name="Ohji S."/>
            <person name="Tsuchikane K."/>
            <person name="Takarada H."/>
            <person name="Yamazoe A."/>
            <person name="Fujita N."/>
            <person name="Nojiri H."/>
        </authorList>
    </citation>
    <scope>NUCLEOTIDE SEQUENCE [LARGE SCALE GENOMIC DNA]</scope>
    <source>
        <strain evidence="1 2">NBRC 106553</strain>
    </source>
</reference>
<dbReference type="EMBL" id="AP013068">
    <property type="protein sequence ID" value="BAN48495.1"/>
    <property type="molecule type" value="Genomic_DNA"/>
</dbReference>
<accession>S6AJ80</accession>
<proteinExistence type="predicted"/>
<organism evidence="1 2">
    <name type="scientific">Metapseudomonas resinovorans NBRC 106553</name>
    <dbReference type="NCBI Taxonomy" id="1245471"/>
    <lineage>
        <taxon>Bacteria</taxon>
        <taxon>Pseudomonadati</taxon>
        <taxon>Pseudomonadota</taxon>
        <taxon>Gammaproteobacteria</taxon>
        <taxon>Pseudomonadales</taxon>
        <taxon>Pseudomonadaceae</taxon>
        <taxon>Metapseudomonas</taxon>
    </lineage>
</organism>
<dbReference type="PATRIC" id="fig|1245471.3.peg.2799"/>
<dbReference type="STRING" id="1245471.PCA10_27630"/>
<evidence type="ECO:0000313" key="1">
    <source>
        <dbReference type="EMBL" id="BAN48495.1"/>
    </source>
</evidence>
<dbReference type="InterPro" id="IPR010752">
    <property type="entry name" value="DUF1329"/>
</dbReference>
<evidence type="ECO:0008006" key="3">
    <source>
        <dbReference type="Google" id="ProtNLM"/>
    </source>
</evidence>
<dbReference type="eggNOG" id="ENOG502Z7HQ">
    <property type="taxonomic scope" value="Bacteria"/>
</dbReference>
<dbReference type="HOGENOM" id="CLU_048734_0_0_6"/>